<keyword evidence="8" id="KW-0010">Activator</keyword>
<dbReference type="STRING" id="857340.A0A086TB80"/>
<dbReference type="GO" id="GO:0003712">
    <property type="term" value="F:transcription coregulator activity"/>
    <property type="evidence" value="ECO:0007669"/>
    <property type="project" value="InterPro"/>
</dbReference>
<comment type="caution">
    <text evidence="10">The sequence shown here is derived from an EMBL/GenBank/DDBJ whole genome shotgun (WGS) entry which is preliminary data.</text>
</comment>
<keyword evidence="4 8" id="KW-0805">Transcription regulation</keyword>
<dbReference type="GO" id="GO:0016592">
    <property type="term" value="C:mediator complex"/>
    <property type="evidence" value="ECO:0007669"/>
    <property type="project" value="InterPro"/>
</dbReference>
<feature type="region of interest" description="Disordered" evidence="9">
    <location>
        <begin position="239"/>
        <end position="319"/>
    </location>
</feature>
<evidence type="ECO:0000256" key="7">
    <source>
        <dbReference type="ARBA" id="ARBA00031259"/>
    </source>
</evidence>
<evidence type="ECO:0000256" key="5">
    <source>
        <dbReference type="ARBA" id="ARBA00023163"/>
    </source>
</evidence>
<dbReference type="EMBL" id="JPKY01000017">
    <property type="protein sequence ID" value="KFH46612.1"/>
    <property type="molecule type" value="Genomic_DNA"/>
</dbReference>
<evidence type="ECO:0000256" key="2">
    <source>
        <dbReference type="ARBA" id="ARBA00007526"/>
    </source>
</evidence>
<dbReference type="Pfam" id="PF04934">
    <property type="entry name" value="Med6"/>
    <property type="match status" value="1"/>
</dbReference>
<keyword evidence="6 8" id="KW-0539">Nucleus</keyword>
<evidence type="ECO:0000256" key="9">
    <source>
        <dbReference type="SAM" id="MobiDB-lite"/>
    </source>
</evidence>
<evidence type="ECO:0000256" key="3">
    <source>
        <dbReference type="ARBA" id="ARBA00020634"/>
    </source>
</evidence>
<comment type="subunit">
    <text evidence="8">Component of the Mediator complex.</text>
</comment>
<organism evidence="10 11">
    <name type="scientific">Hapsidospora chrysogenum (strain ATCC 11550 / CBS 779.69 / DSM 880 / IAM 14645 / JCM 23072 / IMI 49137)</name>
    <name type="common">Acremonium chrysogenum</name>
    <dbReference type="NCBI Taxonomy" id="857340"/>
    <lineage>
        <taxon>Eukaryota</taxon>
        <taxon>Fungi</taxon>
        <taxon>Dikarya</taxon>
        <taxon>Ascomycota</taxon>
        <taxon>Pezizomycotina</taxon>
        <taxon>Sordariomycetes</taxon>
        <taxon>Hypocreomycetidae</taxon>
        <taxon>Hypocreales</taxon>
        <taxon>Bionectriaceae</taxon>
        <taxon>Hapsidospora</taxon>
    </lineage>
</organism>
<comment type="function">
    <text evidence="8">Component of the Mediator complex, a coactivator involved in the regulated transcription of nearly all RNA polymerase II-dependent genes. Mediator functions as a bridge to convey information from gene-specific regulatory proteins to the basal RNA polymerase II transcription machinery. Mediator is recruited to promoters by direct interactions with regulatory proteins and serves as a scaffold for the assembly of a functional preinitiation complex with RNA polymerase II and the general transcription factors.</text>
</comment>
<dbReference type="InterPro" id="IPR038566">
    <property type="entry name" value="Mediator_Med6_sf"/>
</dbReference>
<evidence type="ECO:0000256" key="4">
    <source>
        <dbReference type="ARBA" id="ARBA00023015"/>
    </source>
</evidence>
<sequence length="319" mass="35237">MANPNDPPLDEIQWRSPQAIAHLGALHSNTILFYFAESPFFERTSNNAVIMSQAMSNPAMYHYIQTREAFEGRLRTMSGLEFIVGEEPAETGPGMGTGVWVIRKQTRRKRYQEDDDIAIHASYFIVGENIYMAPTLGDILASRIMSISHAMSKALPEAESVRRWRPSLGHVYHLPSSSHQPQTKPSKPQESKEGTPMPETATKPPPTAGAPKTDDISMERAAEEAFMIHMRYGGDYIDENPITGRPGEFHLSSTGRKPVPPPQLAQQNGIGGMNGPKINTKVDDKKDGKEKTPKSATMPKMKRRKSKHKGSAATTPSAS</sequence>
<dbReference type="Proteomes" id="UP000029964">
    <property type="component" value="Unassembled WGS sequence"/>
</dbReference>
<proteinExistence type="inferred from homology"/>
<dbReference type="GO" id="GO:0006357">
    <property type="term" value="P:regulation of transcription by RNA polymerase II"/>
    <property type="evidence" value="ECO:0007669"/>
    <property type="project" value="InterPro"/>
</dbReference>
<protein>
    <recommendedName>
        <fullName evidence="3 8">Mediator of RNA polymerase II transcription subunit 6</fullName>
    </recommendedName>
    <alternativeName>
        <fullName evidence="7 8">Mediator complex subunit 6</fullName>
    </alternativeName>
</protein>
<feature type="compositionally biased region" description="Basic residues" evidence="9">
    <location>
        <begin position="300"/>
        <end position="310"/>
    </location>
</feature>
<keyword evidence="5 8" id="KW-0804">Transcription</keyword>
<comment type="similarity">
    <text evidence="2 8">Belongs to the Mediator complex subunit 6 family.</text>
</comment>
<dbReference type="Gene3D" id="3.10.450.580">
    <property type="entry name" value="Mediator complex, subunit Med6"/>
    <property type="match status" value="1"/>
</dbReference>
<evidence type="ECO:0000313" key="11">
    <source>
        <dbReference type="Proteomes" id="UP000029964"/>
    </source>
</evidence>
<feature type="compositionally biased region" description="Basic and acidic residues" evidence="9">
    <location>
        <begin position="280"/>
        <end position="293"/>
    </location>
</feature>
<dbReference type="OrthoDB" id="344220at2759"/>
<feature type="compositionally biased region" description="Polar residues" evidence="9">
    <location>
        <begin position="175"/>
        <end position="186"/>
    </location>
</feature>
<accession>A0A086TB80</accession>
<evidence type="ECO:0000256" key="6">
    <source>
        <dbReference type="ARBA" id="ARBA00023242"/>
    </source>
</evidence>
<name>A0A086TB80_HAPC1</name>
<keyword evidence="11" id="KW-1185">Reference proteome</keyword>
<dbReference type="InterPro" id="IPR007018">
    <property type="entry name" value="Mediator_Med6"/>
</dbReference>
<feature type="region of interest" description="Disordered" evidence="9">
    <location>
        <begin position="171"/>
        <end position="213"/>
    </location>
</feature>
<comment type="subcellular location">
    <subcellularLocation>
        <location evidence="1 8">Nucleus</location>
    </subcellularLocation>
</comment>
<evidence type="ECO:0000313" key="10">
    <source>
        <dbReference type="EMBL" id="KFH46612.1"/>
    </source>
</evidence>
<dbReference type="AlphaFoldDB" id="A0A086TB80"/>
<dbReference type="PANTHER" id="PTHR13104">
    <property type="entry name" value="MED-6-RELATED"/>
    <property type="match status" value="1"/>
</dbReference>
<gene>
    <name evidence="8" type="primary">MED6</name>
    <name evidence="10" type="ORF">ACRE_025510</name>
</gene>
<reference evidence="11" key="1">
    <citation type="journal article" date="2014" name="Genome Announc.">
        <title>Genome sequence and annotation of Acremonium chrysogenum, producer of the beta-lactam antibiotic cephalosporin C.</title>
        <authorList>
            <person name="Terfehr D."/>
            <person name="Dahlmann T.A."/>
            <person name="Specht T."/>
            <person name="Zadra I."/>
            <person name="Kuernsteiner H."/>
            <person name="Kueck U."/>
        </authorList>
    </citation>
    <scope>NUCLEOTIDE SEQUENCE [LARGE SCALE GENOMIC DNA]</scope>
    <source>
        <strain evidence="11">ATCC 11550 / CBS 779.69 / DSM 880 / IAM 14645 / JCM 23072 / IMI 49137</strain>
    </source>
</reference>
<evidence type="ECO:0000256" key="8">
    <source>
        <dbReference type="RuleBase" id="RU364143"/>
    </source>
</evidence>
<dbReference type="HOGENOM" id="CLU_060172_0_0_1"/>
<evidence type="ECO:0000256" key="1">
    <source>
        <dbReference type="ARBA" id="ARBA00004123"/>
    </source>
</evidence>